<evidence type="ECO:0000313" key="1">
    <source>
        <dbReference type="EMBL" id="KLJ13448.1"/>
    </source>
</evidence>
<keyword evidence="2" id="KW-1185">Reference proteome</keyword>
<dbReference type="Proteomes" id="UP000053573">
    <property type="component" value="Unassembled WGS sequence"/>
</dbReference>
<dbReference type="EMBL" id="LDEV01000341">
    <property type="protein sequence ID" value="KLJ13448.1"/>
    <property type="molecule type" value="Genomic_DNA"/>
</dbReference>
<protein>
    <submittedName>
        <fullName evidence="1">Uncharacterized protein</fullName>
    </submittedName>
</protein>
<evidence type="ECO:0000313" key="2">
    <source>
        <dbReference type="Proteomes" id="UP000053573"/>
    </source>
</evidence>
<dbReference type="AlphaFoldDB" id="A0A0H1BQS1"/>
<organism evidence="1 2">
    <name type="scientific">Blastomyces silverae</name>
    <dbReference type="NCBI Taxonomy" id="2060906"/>
    <lineage>
        <taxon>Eukaryota</taxon>
        <taxon>Fungi</taxon>
        <taxon>Dikarya</taxon>
        <taxon>Ascomycota</taxon>
        <taxon>Pezizomycotina</taxon>
        <taxon>Eurotiomycetes</taxon>
        <taxon>Eurotiomycetidae</taxon>
        <taxon>Onygenales</taxon>
        <taxon>Ajellomycetaceae</taxon>
        <taxon>Blastomyces</taxon>
    </lineage>
</organism>
<proteinExistence type="predicted"/>
<name>A0A0H1BQS1_9EURO</name>
<comment type="caution">
    <text evidence="1">The sequence shown here is derived from an EMBL/GenBank/DDBJ whole genome shotgun (WGS) entry which is preliminary data.</text>
</comment>
<dbReference type="OrthoDB" id="5422293at2759"/>
<gene>
    <name evidence="1" type="ORF">EMPG_11599</name>
</gene>
<reference evidence="2" key="1">
    <citation type="journal article" date="2015" name="PLoS Genet.">
        <title>The dynamic genome and transcriptome of the human fungal pathogen Blastomyces and close relative Emmonsia.</title>
        <authorList>
            <person name="Munoz J.F."/>
            <person name="Gauthier G.M."/>
            <person name="Desjardins C.A."/>
            <person name="Gallo J.E."/>
            <person name="Holder J."/>
            <person name="Sullivan T.D."/>
            <person name="Marty A.J."/>
            <person name="Carmen J.C."/>
            <person name="Chen Z."/>
            <person name="Ding L."/>
            <person name="Gujja S."/>
            <person name="Magrini V."/>
            <person name="Misas E."/>
            <person name="Mitreva M."/>
            <person name="Priest M."/>
            <person name="Saif S."/>
            <person name="Whiston E.A."/>
            <person name="Young S."/>
            <person name="Zeng Q."/>
            <person name="Goldman W.E."/>
            <person name="Mardis E.R."/>
            <person name="Taylor J.W."/>
            <person name="McEwen J.G."/>
            <person name="Clay O.K."/>
            <person name="Klein B.S."/>
            <person name="Cuomo C.A."/>
        </authorList>
    </citation>
    <scope>NUCLEOTIDE SEQUENCE [LARGE SCALE GENOMIC DNA]</scope>
    <source>
        <strain evidence="2">UAMH 139</strain>
    </source>
</reference>
<accession>A0A0H1BQS1</accession>
<sequence>MFDSLFRVLNAWKARAWVRKPSPSPAPTQGYELTPEDYPIFPLPSLEEIIKNRQRYSSIVASRKYAAPRGVF</sequence>